<evidence type="ECO:0000313" key="5">
    <source>
        <dbReference type="Proteomes" id="UP000631114"/>
    </source>
</evidence>
<accession>A0A835HLW5</accession>
<feature type="repeat" description="PPR" evidence="2">
    <location>
        <begin position="274"/>
        <end position="308"/>
    </location>
</feature>
<gene>
    <name evidence="4" type="ORF">IFM89_034578</name>
</gene>
<proteinExistence type="predicted"/>
<dbReference type="GO" id="GO:0008380">
    <property type="term" value="P:RNA splicing"/>
    <property type="evidence" value="ECO:0007669"/>
    <property type="project" value="InterPro"/>
</dbReference>
<comment type="caution">
    <text evidence="4">The sequence shown here is derived from an EMBL/GenBank/DDBJ whole genome shotgun (WGS) entry which is preliminary data.</text>
</comment>
<dbReference type="PANTHER" id="PTHR47003">
    <property type="entry name" value="OS01G0970900 PROTEIN"/>
    <property type="match status" value="1"/>
</dbReference>
<dbReference type="OrthoDB" id="185373at2759"/>
<dbReference type="Pfam" id="PF17177">
    <property type="entry name" value="PPR_long"/>
    <property type="match status" value="1"/>
</dbReference>
<keyword evidence="5" id="KW-1185">Reference proteome</keyword>
<dbReference type="InterPro" id="IPR002885">
    <property type="entry name" value="PPR_rpt"/>
</dbReference>
<organism evidence="4 5">
    <name type="scientific">Coptis chinensis</name>
    <dbReference type="NCBI Taxonomy" id="261450"/>
    <lineage>
        <taxon>Eukaryota</taxon>
        <taxon>Viridiplantae</taxon>
        <taxon>Streptophyta</taxon>
        <taxon>Embryophyta</taxon>
        <taxon>Tracheophyta</taxon>
        <taxon>Spermatophyta</taxon>
        <taxon>Magnoliopsida</taxon>
        <taxon>Ranunculales</taxon>
        <taxon>Ranunculaceae</taxon>
        <taxon>Coptidoideae</taxon>
        <taxon>Coptis</taxon>
    </lineage>
</organism>
<dbReference type="NCBIfam" id="TIGR00756">
    <property type="entry name" value="PPR"/>
    <property type="match status" value="3"/>
</dbReference>
<dbReference type="InterPro" id="IPR033443">
    <property type="entry name" value="PROP1-like_PPR_dom"/>
</dbReference>
<feature type="repeat" description="PPR" evidence="2">
    <location>
        <begin position="451"/>
        <end position="485"/>
    </location>
</feature>
<keyword evidence="1" id="KW-0677">Repeat</keyword>
<protein>
    <recommendedName>
        <fullName evidence="3">PROP1-like PPR domain-containing protein</fullName>
    </recommendedName>
</protein>
<feature type="domain" description="PROP1-like PPR" evidence="3">
    <location>
        <begin position="327"/>
        <end position="499"/>
    </location>
</feature>
<evidence type="ECO:0000259" key="3">
    <source>
        <dbReference type="Pfam" id="PF17177"/>
    </source>
</evidence>
<dbReference type="Gene3D" id="1.25.40.10">
    <property type="entry name" value="Tetratricopeptide repeat domain"/>
    <property type="match status" value="3"/>
</dbReference>
<dbReference type="Proteomes" id="UP000631114">
    <property type="component" value="Unassembled WGS sequence"/>
</dbReference>
<dbReference type="EMBL" id="JADFTS010000006">
    <property type="protein sequence ID" value="KAF9603245.1"/>
    <property type="molecule type" value="Genomic_DNA"/>
</dbReference>
<dbReference type="PANTHER" id="PTHR47003:SF2">
    <property type="entry name" value="OS01G0970900 PROTEIN"/>
    <property type="match status" value="1"/>
</dbReference>
<reference evidence="4 5" key="1">
    <citation type="submission" date="2020-10" db="EMBL/GenBank/DDBJ databases">
        <title>The Coptis chinensis genome and diversification of protoberbering-type alkaloids.</title>
        <authorList>
            <person name="Wang B."/>
            <person name="Shu S."/>
            <person name="Song C."/>
            <person name="Liu Y."/>
        </authorList>
    </citation>
    <scope>NUCLEOTIDE SEQUENCE [LARGE SCALE GENOMIC DNA]</scope>
    <source>
        <strain evidence="4">HL-2020</strain>
        <tissue evidence="4">Leaf</tissue>
    </source>
</reference>
<feature type="repeat" description="PPR" evidence="2">
    <location>
        <begin position="381"/>
        <end position="415"/>
    </location>
</feature>
<sequence length="635" mass="72512">MKAQTGPVLIIKPLKNPETTPHFSSTMKRAKGILASLRLAGSSFPLARASTVATQHTRILPCMMQNEGCNITHHQKFYFSSKPNSIVETNEWSEELEHSTKLTHETVCYVLKKLDKYPLKALDFFNWASVQNGFKPSLTVYSLILRILGRKETIKEFWRLLKRMKDEGCDIDEETYTTILIHFRCEKMTGDATGFSNYYKKMSEESATDATVKGVTDLVLESDWNDDVVRKLGELNLVLSEDFLLRVFRALRQHPLKAFSIFRWAEKLVGYNHDAVTYNGILRVLGQEDSIKEFWSVVKELKSAGHDMDIDTYIKLSRHFQKGRLMNDAVELYELMMDGPFKPSAQNCNTLLKQLSLTDTPDLSLVFRVVKKYEASGHTPSKAVYDGIHRSLTSVGRFDEAENIVVTMRNAGYEPDNITYSQLVFGLCKAGRMEEAREMLDKMEAQGCVPDMKTWTILIQGHCTAGKIDQAVTCFTKMLEKNISVDADLLEVLVNGLCSNKKVEGAYTLVIEMVDKANLRPWQATYKNLIQKLLGERRLEEAFKILWLMRKHNFPPFPEPFIDYISKCGTVEDAIEFLKVLSVKQYPSSSAYLHVLESFIKEGRMSEARDLLYKCPHHIRNHADILNLFASLRTG</sequence>
<evidence type="ECO:0000313" key="4">
    <source>
        <dbReference type="EMBL" id="KAF9603245.1"/>
    </source>
</evidence>
<dbReference type="AlphaFoldDB" id="A0A835HLW5"/>
<dbReference type="PROSITE" id="PS51375">
    <property type="entry name" value="PPR"/>
    <property type="match status" value="4"/>
</dbReference>
<dbReference type="Pfam" id="PF01535">
    <property type="entry name" value="PPR"/>
    <property type="match status" value="2"/>
</dbReference>
<dbReference type="InterPro" id="IPR011990">
    <property type="entry name" value="TPR-like_helical_dom_sf"/>
</dbReference>
<dbReference type="InterPro" id="IPR044578">
    <property type="entry name" value="BIR6-like"/>
</dbReference>
<evidence type="ECO:0000256" key="2">
    <source>
        <dbReference type="PROSITE-ProRule" id="PRU00708"/>
    </source>
</evidence>
<name>A0A835HLW5_9MAGN</name>
<feature type="repeat" description="PPR" evidence="2">
    <location>
        <begin position="416"/>
        <end position="450"/>
    </location>
</feature>
<evidence type="ECO:0000256" key="1">
    <source>
        <dbReference type="ARBA" id="ARBA00022737"/>
    </source>
</evidence>